<evidence type="ECO:0000313" key="2">
    <source>
        <dbReference type="Proteomes" id="UP000092460"/>
    </source>
</evidence>
<organism evidence="1 2">
    <name type="scientific">Glossina palpalis gambiensis</name>
    <dbReference type="NCBI Taxonomy" id="67801"/>
    <lineage>
        <taxon>Eukaryota</taxon>
        <taxon>Metazoa</taxon>
        <taxon>Ecdysozoa</taxon>
        <taxon>Arthropoda</taxon>
        <taxon>Hexapoda</taxon>
        <taxon>Insecta</taxon>
        <taxon>Pterygota</taxon>
        <taxon>Neoptera</taxon>
        <taxon>Endopterygota</taxon>
        <taxon>Diptera</taxon>
        <taxon>Brachycera</taxon>
        <taxon>Muscomorpha</taxon>
        <taxon>Hippoboscoidea</taxon>
        <taxon>Glossinidae</taxon>
        <taxon>Glossina</taxon>
    </lineage>
</organism>
<dbReference type="Proteomes" id="UP000092460">
    <property type="component" value="Unassembled WGS sequence"/>
</dbReference>
<accession>A0A1B0BM48</accession>
<dbReference type="EnsemblMetazoa" id="GPPI034432-RA">
    <property type="protein sequence ID" value="GPPI034432-PA"/>
    <property type="gene ID" value="GPPI034432"/>
</dbReference>
<reference evidence="2" key="1">
    <citation type="submission" date="2015-01" db="EMBL/GenBank/DDBJ databases">
        <authorList>
            <person name="Aksoy S."/>
            <person name="Warren W."/>
            <person name="Wilson R.K."/>
        </authorList>
    </citation>
    <scope>NUCLEOTIDE SEQUENCE [LARGE SCALE GENOMIC DNA]</scope>
    <source>
        <strain evidence="2">IAEA</strain>
    </source>
</reference>
<dbReference type="AlphaFoldDB" id="A0A1B0BM48"/>
<dbReference type="VEuPathDB" id="VectorBase:GPPI034432"/>
<proteinExistence type="predicted"/>
<evidence type="ECO:0000313" key="1">
    <source>
        <dbReference type="EnsemblMetazoa" id="GPPI034432-PA"/>
    </source>
</evidence>
<keyword evidence="2" id="KW-1185">Reference proteome</keyword>
<sequence>MQEIVFILSKPAACFESRYLGFMLLCDSVTIVATIVLHNSFRLLHVMFRNSYHNFSSLSSNWLEFITTYIKKSSRIGKNVVHSLLYAVAGTSEKTAERLHFGQLVVCRNGDSISPLIGIAMKLLARASGLFLVILEAHQCIHQFAKS</sequence>
<name>A0A1B0BM48_9MUSC</name>
<reference evidence="1" key="2">
    <citation type="submission" date="2020-05" db="UniProtKB">
        <authorList>
            <consortium name="EnsemblMetazoa"/>
        </authorList>
    </citation>
    <scope>IDENTIFICATION</scope>
    <source>
        <strain evidence="1">IAEA</strain>
    </source>
</reference>
<dbReference type="EMBL" id="JXJN01016683">
    <property type="status" value="NOT_ANNOTATED_CDS"/>
    <property type="molecule type" value="Genomic_DNA"/>
</dbReference>
<protein>
    <submittedName>
        <fullName evidence="1">Uncharacterized protein</fullName>
    </submittedName>
</protein>